<evidence type="ECO:0000313" key="2">
    <source>
        <dbReference type="Proteomes" id="UP000615446"/>
    </source>
</evidence>
<organism evidence="1 2">
    <name type="scientific">Rhizophagus clarus</name>
    <dbReference type="NCBI Taxonomy" id="94130"/>
    <lineage>
        <taxon>Eukaryota</taxon>
        <taxon>Fungi</taxon>
        <taxon>Fungi incertae sedis</taxon>
        <taxon>Mucoromycota</taxon>
        <taxon>Glomeromycotina</taxon>
        <taxon>Glomeromycetes</taxon>
        <taxon>Glomerales</taxon>
        <taxon>Glomeraceae</taxon>
        <taxon>Rhizophagus</taxon>
    </lineage>
</organism>
<comment type="caution">
    <text evidence="1">The sequence shown here is derived from an EMBL/GenBank/DDBJ whole genome shotgun (WGS) entry which is preliminary data.</text>
</comment>
<dbReference type="EMBL" id="BLAL01000071">
    <property type="protein sequence ID" value="GES83558.1"/>
    <property type="molecule type" value="Genomic_DNA"/>
</dbReference>
<dbReference type="SUPFAM" id="SSF53649">
    <property type="entry name" value="Alkaline phosphatase-like"/>
    <property type="match status" value="1"/>
</dbReference>
<dbReference type="Gene3D" id="3.40.720.10">
    <property type="entry name" value="Alkaline Phosphatase, subunit A"/>
    <property type="match status" value="1"/>
</dbReference>
<dbReference type="Proteomes" id="UP000615446">
    <property type="component" value="Unassembled WGS sequence"/>
</dbReference>
<dbReference type="InterPro" id="IPR002591">
    <property type="entry name" value="Phosphodiest/P_Trfase"/>
</dbReference>
<dbReference type="Pfam" id="PF01663">
    <property type="entry name" value="Phosphodiest"/>
    <property type="match status" value="1"/>
</dbReference>
<sequence>MFQVTIIIAIDGLGRFINQSLPKIGGSILTGVRPDKHKLKLENLDIPYNNEEYPIDLDEVGHLYDFNSNEYKKKLKETDNYIGTIIESIFEKYENPLILLTTDHGGIENKHGGNSEDEINTFIASNINLDSLNIEDINYNMNCSKIILKALNINIPSYFD</sequence>
<reference evidence="1" key="1">
    <citation type="submission" date="2019-10" db="EMBL/GenBank/DDBJ databases">
        <title>Conservation and host-specific expression of non-tandemly repeated heterogenous ribosome RNA gene in arbuscular mycorrhizal fungi.</title>
        <authorList>
            <person name="Maeda T."/>
            <person name="Kobayashi Y."/>
            <person name="Nakagawa T."/>
            <person name="Ezawa T."/>
            <person name="Yamaguchi K."/>
            <person name="Bino T."/>
            <person name="Nishimoto Y."/>
            <person name="Shigenobu S."/>
            <person name="Kawaguchi M."/>
        </authorList>
    </citation>
    <scope>NUCLEOTIDE SEQUENCE</scope>
    <source>
        <strain evidence="1">HR1</strain>
    </source>
</reference>
<accession>A0A8H3L831</accession>
<name>A0A8H3L831_9GLOM</name>
<dbReference type="InterPro" id="IPR017850">
    <property type="entry name" value="Alkaline_phosphatase_core_sf"/>
</dbReference>
<dbReference type="OrthoDB" id="2438402at2759"/>
<protein>
    <submittedName>
        <fullName evidence="1">Alkaline phosphatase</fullName>
    </submittedName>
</protein>
<dbReference type="AlphaFoldDB" id="A0A8H3L831"/>
<proteinExistence type="predicted"/>
<gene>
    <name evidence="1" type="ORF">RCL2_001071100</name>
</gene>
<evidence type="ECO:0000313" key="1">
    <source>
        <dbReference type="EMBL" id="GES83558.1"/>
    </source>
</evidence>